<feature type="domain" description="Glycosyl transferase family 1" evidence="1">
    <location>
        <begin position="162"/>
        <end position="303"/>
    </location>
</feature>
<name>A0A547PBA1_9SPHN</name>
<dbReference type="Gene3D" id="3.40.50.2000">
    <property type="entry name" value="Glycogen Phosphorylase B"/>
    <property type="match status" value="2"/>
</dbReference>
<dbReference type="PANTHER" id="PTHR45947">
    <property type="entry name" value="SULFOQUINOVOSYL TRANSFERASE SQD2"/>
    <property type="match status" value="1"/>
</dbReference>
<evidence type="ECO:0000313" key="2">
    <source>
        <dbReference type="EMBL" id="TRD11411.1"/>
    </source>
</evidence>
<comment type="caution">
    <text evidence="2">The sequence shown here is derived from an EMBL/GenBank/DDBJ whole genome shotgun (WGS) entry which is preliminary data.</text>
</comment>
<dbReference type="InterPro" id="IPR001296">
    <property type="entry name" value="Glyco_trans_1"/>
</dbReference>
<dbReference type="PANTHER" id="PTHR45947:SF13">
    <property type="entry name" value="TRANSFERASE"/>
    <property type="match status" value="1"/>
</dbReference>
<dbReference type="InterPro" id="IPR050194">
    <property type="entry name" value="Glycosyltransferase_grp1"/>
</dbReference>
<reference evidence="2 3" key="1">
    <citation type="submission" date="2019-06" db="EMBL/GenBank/DDBJ databases">
        <title>Erythrobacter insulae sp. nov., isolated from a tidal flat.</title>
        <authorList>
            <person name="Yoon J.-H."/>
        </authorList>
    </citation>
    <scope>NUCLEOTIDE SEQUENCE [LARGE SCALE GENOMIC DNA]</scope>
    <source>
        <strain evidence="2 3">JBTF-M21</strain>
    </source>
</reference>
<dbReference type="SUPFAM" id="SSF53756">
    <property type="entry name" value="UDP-Glycosyltransferase/glycogen phosphorylase"/>
    <property type="match status" value="1"/>
</dbReference>
<protein>
    <submittedName>
        <fullName evidence="2">Glycosyltransferase family 4 protein</fullName>
    </submittedName>
</protein>
<dbReference type="Proteomes" id="UP000316343">
    <property type="component" value="Unassembled WGS sequence"/>
</dbReference>
<keyword evidence="3" id="KW-1185">Reference proteome</keyword>
<evidence type="ECO:0000313" key="3">
    <source>
        <dbReference type="Proteomes" id="UP000316343"/>
    </source>
</evidence>
<sequence length="346" mass="38264">MKIAYIFDPANLHSTTYSGVVRQGLTWASGLLAEGVTVEFPVAHETFDWSTCDLVHVFQYGSWAEAIIEAVKRYDIPVVLSPIVDRSTPYGWRGRLIAKTPFERLGLRQRHRTLSNLMQGCDRVLARSELEKRSLSDVSSDPSNIDIVRIGIDCRPDLLGAKVEKSPHVFHMSHLNQERKNVKALIEVCENSNVPLRLAGKVSDAAFSAWLDAKCRENPKLEYIGTISEDQKWEEMGKASVFCLPSLNEGIGLVALEAYTAGAHIVLTNRTGGVEYFDGDIEICDPASNVDIARCVSTALSKPVHNGPRLEAMKAFSNEASVARLLEVYQILVPGHNETLVADTRS</sequence>
<dbReference type="AlphaFoldDB" id="A0A547PBA1"/>
<gene>
    <name evidence="2" type="ORF">FGU71_05775</name>
</gene>
<proteinExistence type="predicted"/>
<keyword evidence="2" id="KW-0808">Transferase</keyword>
<dbReference type="EMBL" id="VHJK01000001">
    <property type="protein sequence ID" value="TRD11411.1"/>
    <property type="molecule type" value="Genomic_DNA"/>
</dbReference>
<dbReference type="Pfam" id="PF00534">
    <property type="entry name" value="Glycos_transf_1"/>
    <property type="match status" value="1"/>
</dbReference>
<dbReference type="RefSeq" id="WP_142787676.1">
    <property type="nucleotide sequence ID" value="NZ_VHJK01000001.1"/>
</dbReference>
<evidence type="ECO:0000259" key="1">
    <source>
        <dbReference type="Pfam" id="PF00534"/>
    </source>
</evidence>
<accession>A0A547PBA1</accession>
<dbReference type="CDD" id="cd03801">
    <property type="entry name" value="GT4_PimA-like"/>
    <property type="match status" value="1"/>
</dbReference>
<organism evidence="2 3">
    <name type="scientific">Erythrobacter insulae</name>
    <dbReference type="NCBI Taxonomy" id="2584124"/>
    <lineage>
        <taxon>Bacteria</taxon>
        <taxon>Pseudomonadati</taxon>
        <taxon>Pseudomonadota</taxon>
        <taxon>Alphaproteobacteria</taxon>
        <taxon>Sphingomonadales</taxon>
        <taxon>Erythrobacteraceae</taxon>
        <taxon>Erythrobacter/Porphyrobacter group</taxon>
        <taxon>Erythrobacter</taxon>
    </lineage>
</organism>
<dbReference type="GO" id="GO:0016757">
    <property type="term" value="F:glycosyltransferase activity"/>
    <property type="evidence" value="ECO:0007669"/>
    <property type="project" value="InterPro"/>
</dbReference>
<dbReference type="OrthoDB" id="9790710at2"/>